<evidence type="ECO:0000313" key="3">
    <source>
        <dbReference type="Proteomes" id="UP000284842"/>
    </source>
</evidence>
<dbReference type="AlphaFoldDB" id="A0A409Y9C7"/>
<keyword evidence="1" id="KW-1133">Transmembrane helix</keyword>
<reference evidence="2 3" key="1">
    <citation type="journal article" date="2018" name="Evol. Lett.">
        <title>Horizontal gene cluster transfer increased hallucinogenic mushroom diversity.</title>
        <authorList>
            <person name="Reynolds H.T."/>
            <person name="Vijayakumar V."/>
            <person name="Gluck-Thaler E."/>
            <person name="Korotkin H.B."/>
            <person name="Matheny P.B."/>
            <person name="Slot J.C."/>
        </authorList>
    </citation>
    <scope>NUCLEOTIDE SEQUENCE [LARGE SCALE GENOMIC DNA]</scope>
    <source>
        <strain evidence="2 3">2629</strain>
    </source>
</reference>
<dbReference type="PANTHER" id="PTHR28019:SF2">
    <property type="entry name" value="CELL MEMBRANE PROTEIN YLR413W-RELATED"/>
    <property type="match status" value="1"/>
</dbReference>
<proteinExistence type="predicted"/>
<keyword evidence="3" id="KW-1185">Reference proteome</keyword>
<keyword evidence="1" id="KW-0812">Transmembrane</keyword>
<organism evidence="2 3">
    <name type="scientific">Panaeolus cyanescens</name>
    <dbReference type="NCBI Taxonomy" id="181874"/>
    <lineage>
        <taxon>Eukaryota</taxon>
        <taxon>Fungi</taxon>
        <taxon>Dikarya</taxon>
        <taxon>Basidiomycota</taxon>
        <taxon>Agaricomycotina</taxon>
        <taxon>Agaricomycetes</taxon>
        <taxon>Agaricomycetidae</taxon>
        <taxon>Agaricales</taxon>
        <taxon>Agaricineae</taxon>
        <taxon>Galeropsidaceae</taxon>
        <taxon>Panaeolus</taxon>
    </lineage>
</organism>
<dbReference type="GO" id="GO:0031505">
    <property type="term" value="P:fungal-type cell wall organization"/>
    <property type="evidence" value="ECO:0007669"/>
    <property type="project" value="TreeGrafter"/>
</dbReference>
<comment type="caution">
    <text evidence="2">The sequence shown here is derived from an EMBL/GenBank/DDBJ whole genome shotgun (WGS) entry which is preliminary data.</text>
</comment>
<dbReference type="EMBL" id="NHTK01001354">
    <property type="protein sequence ID" value="PPQ99578.1"/>
    <property type="molecule type" value="Genomic_DNA"/>
</dbReference>
<evidence type="ECO:0008006" key="4">
    <source>
        <dbReference type="Google" id="ProtNLM"/>
    </source>
</evidence>
<feature type="transmembrane region" description="Helical" evidence="1">
    <location>
        <begin position="213"/>
        <end position="238"/>
    </location>
</feature>
<name>A0A409Y9C7_9AGAR</name>
<feature type="transmembrane region" description="Helical" evidence="1">
    <location>
        <begin position="7"/>
        <end position="28"/>
    </location>
</feature>
<evidence type="ECO:0000313" key="2">
    <source>
        <dbReference type="EMBL" id="PPQ99578.1"/>
    </source>
</evidence>
<evidence type="ECO:0000256" key="1">
    <source>
        <dbReference type="SAM" id="Phobius"/>
    </source>
</evidence>
<gene>
    <name evidence="2" type="ORF">CVT24_005366</name>
</gene>
<dbReference type="InterPro" id="IPR052413">
    <property type="entry name" value="SUR7_domain"/>
</dbReference>
<dbReference type="Pfam" id="PF06687">
    <property type="entry name" value="SUR7"/>
    <property type="match status" value="1"/>
</dbReference>
<protein>
    <recommendedName>
        <fullName evidence="4">Actin cortical patch SUR7/pH-response regulator PalI</fullName>
    </recommendedName>
</protein>
<dbReference type="Proteomes" id="UP000284842">
    <property type="component" value="Unassembled WGS sequence"/>
</dbReference>
<accession>A0A409Y9C7</accession>
<feature type="transmembrane region" description="Helical" evidence="1">
    <location>
        <begin position="142"/>
        <end position="163"/>
    </location>
</feature>
<dbReference type="GO" id="GO:0051285">
    <property type="term" value="C:cell cortex of cell tip"/>
    <property type="evidence" value="ECO:0007669"/>
    <property type="project" value="TreeGrafter"/>
</dbReference>
<dbReference type="InterPro" id="IPR009571">
    <property type="entry name" value="SUR7/Rim9-like_fungi"/>
</dbReference>
<keyword evidence="1" id="KW-0472">Membrane</keyword>
<dbReference type="OrthoDB" id="3349852at2759"/>
<dbReference type="GO" id="GO:0005886">
    <property type="term" value="C:plasma membrane"/>
    <property type="evidence" value="ECO:0007669"/>
    <property type="project" value="InterPro"/>
</dbReference>
<sequence length="269" mass="28761">MRLRGEWCVGVASVLTTVTFLLLVLIHIDVDASGFGAAINRAVAPNNVTVYATNGSLPLQANAGIRQIYHFGLYRYCAYVDSDSSGLCGNHTTGYKLNPFTVIAADAPPLVLPLTLPIPSVKEAAAAGAFFDDRYLGQSTKAAYWMILIATVCTVLALATGVLKHGMTYFLSTLFTVLASVMLLVAAAIWTTVINKAKAINDLVLPGYGSLGITVSMGNGVLMTWAAFVVMVVAIVPYGLRSVICCLRVDHWHMLTIGARLFSCCTYRG</sequence>
<dbReference type="PANTHER" id="PTHR28019">
    <property type="entry name" value="CELL MEMBRANE PROTEIN YLR413W-RELATED"/>
    <property type="match status" value="1"/>
</dbReference>
<feature type="transmembrane region" description="Helical" evidence="1">
    <location>
        <begin position="170"/>
        <end position="193"/>
    </location>
</feature>
<dbReference type="InParanoid" id="A0A409Y9C7"/>